<dbReference type="WBParaSite" id="jg21440">
    <property type="protein sequence ID" value="jg21440"/>
    <property type="gene ID" value="jg21440"/>
</dbReference>
<reference evidence="2" key="1">
    <citation type="submission" date="2022-11" db="UniProtKB">
        <authorList>
            <consortium name="WormBaseParasite"/>
        </authorList>
    </citation>
    <scope>IDENTIFICATION</scope>
</reference>
<dbReference type="AlphaFoldDB" id="A0A915DNZ1"/>
<protein>
    <submittedName>
        <fullName evidence="2">Uncharacterized protein</fullName>
    </submittedName>
</protein>
<proteinExistence type="predicted"/>
<evidence type="ECO:0000313" key="1">
    <source>
        <dbReference type="Proteomes" id="UP000887574"/>
    </source>
</evidence>
<dbReference type="Proteomes" id="UP000887574">
    <property type="component" value="Unplaced"/>
</dbReference>
<evidence type="ECO:0000313" key="2">
    <source>
        <dbReference type="WBParaSite" id="jg21440"/>
    </source>
</evidence>
<organism evidence="1 2">
    <name type="scientific">Ditylenchus dipsaci</name>
    <dbReference type="NCBI Taxonomy" id="166011"/>
    <lineage>
        <taxon>Eukaryota</taxon>
        <taxon>Metazoa</taxon>
        <taxon>Ecdysozoa</taxon>
        <taxon>Nematoda</taxon>
        <taxon>Chromadorea</taxon>
        <taxon>Rhabditida</taxon>
        <taxon>Tylenchina</taxon>
        <taxon>Tylenchomorpha</taxon>
        <taxon>Sphaerularioidea</taxon>
        <taxon>Anguinidae</taxon>
        <taxon>Anguininae</taxon>
        <taxon>Ditylenchus</taxon>
    </lineage>
</organism>
<name>A0A915DNZ1_9BILA</name>
<sequence>MAKYELLKSEKNKEMLKDSDGHLYWKKIWLLGREQKDENYNWDLHTIFPELPSQLYVDKAGSSKSCSFNHCHKEEVTFEQPVVNSSLRAKAQLKCKFSADGSQIETKRLPSPFVWPLRENLIDDGDGSGNESRKYSVRRSDGLASLEIDHLTSDELGYVACKCFECRVPRFAIAEKHSYFSAEIATISDATILYFMSSDYKKAFRHQYRALFSKVN</sequence>
<keyword evidence="1" id="KW-1185">Reference proteome</keyword>
<accession>A0A915DNZ1</accession>